<dbReference type="InterPro" id="IPR001478">
    <property type="entry name" value="PDZ"/>
</dbReference>
<gene>
    <name evidence="5" type="ORF">KOW79_010393</name>
</gene>
<dbReference type="Proteomes" id="UP000824219">
    <property type="component" value="Linkage Group LG11"/>
</dbReference>
<dbReference type="SMART" id="SM00228">
    <property type="entry name" value="PDZ"/>
    <property type="match status" value="1"/>
</dbReference>
<evidence type="ECO:0000256" key="1">
    <source>
        <dbReference type="ARBA" id="ARBA00004496"/>
    </source>
</evidence>
<keyword evidence="6" id="KW-1185">Reference proteome</keyword>
<dbReference type="Gene3D" id="2.30.42.10">
    <property type="match status" value="1"/>
</dbReference>
<keyword evidence="2" id="KW-0963">Cytoplasm</keyword>
<dbReference type="InterPro" id="IPR036034">
    <property type="entry name" value="PDZ_sf"/>
</dbReference>
<comment type="caution">
    <text evidence="5">The sequence shown here is derived from an EMBL/GenBank/DDBJ whole genome shotgun (WGS) entry which is preliminary data.</text>
</comment>
<organism evidence="5 6">
    <name type="scientific">Hemibagrus wyckioides</name>
    <dbReference type="NCBI Taxonomy" id="337641"/>
    <lineage>
        <taxon>Eukaryota</taxon>
        <taxon>Metazoa</taxon>
        <taxon>Chordata</taxon>
        <taxon>Craniata</taxon>
        <taxon>Vertebrata</taxon>
        <taxon>Euteleostomi</taxon>
        <taxon>Actinopterygii</taxon>
        <taxon>Neopterygii</taxon>
        <taxon>Teleostei</taxon>
        <taxon>Ostariophysi</taxon>
        <taxon>Siluriformes</taxon>
        <taxon>Bagridae</taxon>
        <taxon>Hemibagrus</taxon>
    </lineage>
</organism>
<evidence type="ECO:0000259" key="4">
    <source>
        <dbReference type="PROSITE" id="PS50106"/>
    </source>
</evidence>
<proteinExistence type="predicted"/>
<dbReference type="SUPFAM" id="SSF50156">
    <property type="entry name" value="PDZ domain-like"/>
    <property type="match status" value="1"/>
</dbReference>
<dbReference type="AlphaFoldDB" id="A0A9D3SK37"/>
<name>A0A9D3SK37_9TELE</name>
<accession>A0A9D3SK37</accession>
<evidence type="ECO:0000313" key="5">
    <source>
        <dbReference type="EMBL" id="KAG7326992.1"/>
    </source>
</evidence>
<dbReference type="OrthoDB" id="10041077at2759"/>
<dbReference type="PANTHER" id="PTHR15963">
    <property type="entry name" value="GENERAL RECEPTOR FOR PHOSPHOINOSITIDES 1-ASSOCIATED SCAFFOLD PROTEIN-RELATED"/>
    <property type="match status" value="1"/>
</dbReference>
<protein>
    <recommendedName>
        <fullName evidence="4">PDZ domain-containing protein</fullName>
    </recommendedName>
</protein>
<reference evidence="5 6" key="1">
    <citation type="submission" date="2021-06" db="EMBL/GenBank/DDBJ databases">
        <title>Chromosome-level genome assembly of the red-tail catfish (Hemibagrus wyckioides).</title>
        <authorList>
            <person name="Shao F."/>
        </authorList>
    </citation>
    <scope>NUCLEOTIDE SEQUENCE [LARGE SCALE GENOMIC DNA]</scope>
    <source>
        <strain evidence="5">EC202008001</strain>
        <tissue evidence="5">Blood</tissue>
    </source>
</reference>
<evidence type="ECO:0000313" key="6">
    <source>
        <dbReference type="Proteomes" id="UP000824219"/>
    </source>
</evidence>
<feature type="domain" description="PDZ" evidence="4">
    <location>
        <begin position="44"/>
        <end position="130"/>
    </location>
</feature>
<dbReference type="PANTHER" id="PTHR15963:SF1">
    <property type="entry name" value="CYTOHESIN-INTERACTING PROTEIN"/>
    <property type="match status" value="1"/>
</dbReference>
<dbReference type="Pfam" id="PF00595">
    <property type="entry name" value="PDZ"/>
    <property type="match status" value="1"/>
</dbReference>
<evidence type="ECO:0000256" key="3">
    <source>
        <dbReference type="SAM" id="Coils"/>
    </source>
</evidence>
<comment type="subcellular location">
    <subcellularLocation>
        <location evidence="1">Cytoplasm</location>
    </subcellularLocation>
</comment>
<dbReference type="PROSITE" id="PS50106">
    <property type="entry name" value="PDZ"/>
    <property type="match status" value="1"/>
</dbReference>
<feature type="coiled-coil region" evidence="3">
    <location>
        <begin position="127"/>
        <end position="161"/>
    </location>
</feature>
<dbReference type="EMBL" id="JAHKSW010000011">
    <property type="protein sequence ID" value="KAG7326992.1"/>
    <property type="molecule type" value="Genomic_DNA"/>
</dbReference>
<evidence type="ECO:0000256" key="2">
    <source>
        <dbReference type="ARBA" id="ARBA00022490"/>
    </source>
</evidence>
<keyword evidence="3" id="KW-0175">Coiled coil</keyword>
<dbReference type="InterPro" id="IPR052122">
    <property type="entry name" value="Intracell_Traff_Signaling_Reg"/>
</dbReference>
<dbReference type="GO" id="GO:0005737">
    <property type="term" value="C:cytoplasm"/>
    <property type="evidence" value="ECO:0007669"/>
    <property type="project" value="UniProtKB-SubCell"/>
</dbReference>
<sequence>MFIKKLLIRSGRATCVSRDRGERGHTAKMAEIKHTESHDSERRTVSISKKEDEAFGFNMRTYESSTTDSEMLTCVCLVKESSPAQSAGLQTGDVILSVNSICVEGFEHQQIVDLILKNSSSLKMEIVRGTSVKRKELQKKLDQLQWQLRDKRAELQMLITQEERLRGGELHGTQPRSCLASEEPSLLSSVLLLQT</sequence>